<dbReference type="EMBL" id="HE806317">
    <property type="protein sequence ID" value="CCH59219.1"/>
    <property type="molecule type" value="Genomic_DNA"/>
</dbReference>
<dbReference type="OrthoDB" id="4056195at2759"/>
<evidence type="ECO:0000256" key="1">
    <source>
        <dbReference type="ARBA" id="ARBA00004173"/>
    </source>
</evidence>
<feature type="region of interest" description="Disordered" evidence="3">
    <location>
        <begin position="57"/>
        <end position="78"/>
    </location>
</feature>
<gene>
    <name evidence="4" type="primary">TBLA0B03800</name>
    <name evidence="4" type="ORF">TBLA_0B03800</name>
</gene>
<dbReference type="GeneID" id="14494445"/>
<dbReference type="Pfam" id="PF08692">
    <property type="entry name" value="Pet20"/>
    <property type="match status" value="1"/>
</dbReference>
<dbReference type="Proteomes" id="UP000002866">
    <property type="component" value="Chromosome 2"/>
</dbReference>
<dbReference type="STRING" id="1071380.I2GYL7"/>
<organism evidence="4 5">
    <name type="scientific">Henningerozyma blattae (strain ATCC 34711 / CBS 6284 / DSM 70876 / NBRC 10599 / NRRL Y-10934 / UCD 77-7)</name>
    <name type="common">Yeast</name>
    <name type="synonym">Tetrapisispora blattae</name>
    <dbReference type="NCBI Taxonomy" id="1071380"/>
    <lineage>
        <taxon>Eukaryota</taxon>
        <taxon>Fungi</taxon>
        <taxon>Dikarya</taxon>
        <taxon>Ascomycota</taxon>
        <taxon>Saccharomycotina</taxon>
        <taxon>Saccharomycetes</taxon>
        <taxon>Saccharomycetales</taxon>
        <taxon>Saccharomycetaceae</taxon>
        <taxon>Henningerozyma</taxon>
    </lineage>
</organism>
<protein>
    <submittedName>
        <fullName evidence="4">Uncharacterized protein</fullName>
    </submittedName>
</protein>
<accession>I2GYL7</accession>
<dbReference type="AlphaFoldDB" id="I2GYL7"/>
<feature type="compositionally biased region" description="Polar residues" evidence="3">
    <location>
        <begin position="60"/>
        <end position="78"/>
    </location>
</feature>
<evidence type="ECO:0000256" key="2">
    <source>
        <dbReference type="ARBA" id="ARBA00023128"/>
    </source>
</evidence>
<dbReference type="InterPro" id="IPR014804">
    <property type="entry name" value="Pet20-like"/>
</dbReference>
<dbReference type="GO" id="GO:0005739">
    <property type="term" value="C:mitochondrion"/>
    <property type="evidence" value="ECO:0007669"/>
    <property type="project" value="UniProtKB-SubCell"/>
</dbReference>
<dbReference type="RefSeq" id="XP_004178738.1">
    <property type="nucleotide sequence ID" value="XM_004178690.1"/>
</dbReference>
<proteinExistence type="predicted"/>
<name>I2GYL7_HENB6</name>
<evidence type="ECO:0000313" key="5">
    <source>
        <dbReference type="Proteomes" id="UP000002866"/>
    </source>
</evidence>
<keyword evidence="2" id="KW-0496">Mitochondrion</keyword>
<sequence>MWKNRCLLSNTKNFYQPSRVSRFKSNLIQLRNESSFNYLNTRSVVEKSTIKQSKRKLKNASYNNTSNTNEVVVGNNDTTTSTLPNINELASTDSSTFSEQINVNNTISNDTIPQQTSPTTTNIPTNTIQDSQILSHSNILKTSSTNNIPKIKNPNVQKIKPIDYSWLPKVPTLKNLKQRDVMTNVLYSGYRPLSIDFKALNDPTNIYDPYSSPNGSSTLYEFAMQLQSLSEIFPWMSSAAGLEVYSEWDSIPIEVLKKLKPLQSPQMIKLSKNQFSNDIDDEDTLLKKISQNLINSKINDSVNPKKGRKRPIVTLLQKKKKLES</sequence>
<comment type="subcellular location">
    <subcellularLocation>
        <location evidence="1">Mitochondrion</location>
    </subcellularLocation>
</comment>
<dbReference type="InParanoid" id="I2GYL7"/>
<reference evidence="4 5" key="1">
    <citation type="journal article" date="2011" name="Proc. Natl. Acad. Sci. U.S.A.">
        <title>Evolutionary erosion of yeast sex chromosomes by mating-type switching accidents.</title>
        <authorList>
            <person name="Gordon J.L."/>
            <person name="Armisen D."/>
            <person name="Proux-Wera E."/>
            <person name="Oheigeartaigh S.S."/>
            <person name="Byrne K.P."/>
            <person name="Wolfe K.H."/>
        </authorList>
    </citation>
    <scope>NUCLEOTIDE SEQUENCE [LARGE SCALE GENOMIC DNA]</scope>
    <source>
        <strain evidence="5">ATCC 34711 / CBS 6284 / DSM 70876 / NBRC 10599 / NRRL Y-10934 / UCD 77-7</strain>
    </source>
</reference>
<evidence type="ECO:0000256" key="3">
    <source>
        <dbReference type="SAM" id="MobiDB-lite"/>
    </source>
</evidence>
<dbReference type="OMA" id="SFYAGYR"/>
<evidence type="ECO:0000313" key="4">
    <source>
        <dbReference type="EMBL" id="CCH59219.1"/>
    </source>
</evidence>
<dbReference type="eggNOG" id="ENOG502S1JN">
    <property type="taxonomic scope" value="Eukaryota"/>
</dbReference>
<dbReference type="KEGG" id="tbl:TBLA_0B03800"/>
<keyword evidence="5" id="KW-1185">Reference proteome</keyword>
<dbReference type="HOGENOM" id="CLU_074423_0_0_1"/>
<dbReference type="FunCoup" id="I2GYL7">
    <property type="interactions" value="34"/>
</dbReference>